<feature type="domain" description="HTH cro/C1-type" evidence="2">
    <location>
        <begin position="10"/>
        <end position="62"/>
    </location>
</feature>
<dbReference type="CDD" id="cd00093">
    <property type="entry name" value="HTH_XRE"/>
    <property type="match status" value="1"/>
</dbReference>
<dbReference type="GO" id="GO:0003677">
    <property type="term" value="F:DNA binding"/>
    <property type="evidence" value="ECO:0007669"/>
    <property type="project" value="InterPro"/>
</dbReference>
<name>Q3IGJ9_PSET1</name>
<feature type="coiled-coil region" evidence="1">
    <location>
        <begin position="80"/>
        <end position="107"/>
    </location>
</feature>
<dbReference type="KEGG" id="pha:PSHAa1537"/>
<proteinExistence type="predicted"/>
<evidence type="ECO:0000313" key="3">
    <source>
        <dbReference type="EMBL" id="CAI86610.1"/>
    </source>
</evidence>
<dbReference type="PROSITE" id="PS50943">
    <property type="entry name" value="HTH_CROC1"/>
    <property type="match status" value="1"/>
</dbReference>
<dbReference type="eggNOG" id="ENOG5033ERU">
    <property type="taxonomic scope" value="Bacteria"/>
</dbReference>
<evidence type="ECO:0000259" key="2">
    <source>
        <dbReference type="PROSITE" id="PS50943"/>
    </source>
</evidence>
<dbReference type="PATRIC" id="fig|326442.8.peg.1487"/>
<dbReference type="Proteomes" id="UP000006843">
    <property type="component" value="Chromosome I"/>
</dbReference>
<dbReference type="Gene3D" id="1.10.260.40">
    <property type="entry name" value="lambda repressor-like DNA-binding domains"/>
    <property type="match status" value="1"/>
</dbReference>
<keyword evidence="4" id="KW-1185">Reference proteome</keyword>
<dbReference type="EMBL" id="CR954246">
    <property type="protein sequence ID" value="CAI86610.1"/>
    <property type="molecule type" value="Genomic_DNA"/>
</dbReference>
<dbReference type="STRING" id="326442.PSHAa1537"/>
<evidence type="ECO:0000256" key="1">
    <source>
        <dbReference type="SAM" id="Coils"/>
    </source>
</evidence>
<dbReference type="SUPFAM" id="SSF47413">
    <property type="entry name" value="lambda repressor-like DNA-binding domains"/>
    <property type="match status" value="1"/>
</dbReference>
<protein>
    <recommendedName>
        <fullName evidence="2">HTH cro/C1-type domain-containing protein</fullName>
    </recommendedName>
</protein>
<dbReference type="BioCyc" id="PHAL326442:PSHA_RS07550-MONOMER"/>
<dbReference type="InterPro" id="IPR001387">
    <property type="entry name" value="Cro/C1-type_HTH"/>
</dbReference>
<organism evidence="3 4">
    <name type="scientific">Pseudoalteromonas translucida (strain TAC 125)</name>
    <dbReference type="NCBI Taxonomy" id="326442"/>
    <lineage>
        <taxon>Bacteria</taxon>
        <taxon>Pseudomonadati</taxon>
        <taxon>Pseudomonadota</taxon>
        <taxon>Gammaproteobacteria</taxon>
        <taxon>Alteromonadales</taxon>
        <taxon>Pseudoalteromonadaceae</taxon>
        <taxon>Pseudoalteromonas</taxon>
    </lineage>
</organism>
<dbReference type="InterPro" id="IPR010982">
    <property type="entry name" value="Lambda_DNA-bd_dom_sf"/>
</dbReference>
<reference evidence="3 4" key="1">
    <citation type="journal article" date="2005" name="Genome Res.">
        <title>Coping with cold: the genome of the versatile marine Antarctica bacterium Pseudoalteromonas haloplanktis TAC125.</title>
        <authorList>
            <person name="Medigue C."/>
            <person name="Krin E."/>
            <person name="Pascal G."/>
            <person name="Barbe V."/>
            <person name="Bernsel A."/>
            <person name="Bertin P."/>
            <person name="Cheung F."/>
            <person name="Cruveiller S."/>
            <person name="Damico S."/>
            <person name="Duilio A."/>
            <person name="Fang G."/>
            <person name="Feller G."/>
            <person name="Mangenot S."/>
            <person name="Marino G."/>
            <person name="Nilsson J."/>
            <person name="Parilli E."/>
            <person name="Rocha E."/>
            <person name="Rouy Z."/>
            <person name="Sekowska A."/>
            <person name="Tutino M.L."/>
            <person name="Vallenet D."/>
            <person name="von Heijne G."/>
            <person name="Danchin A."/>
        </authorList>
    </citation>
    <scope>NUCLEOTIDE SEQUENCE [LARGE SCALE GENOMIC DNA]</scope>
    <source>
        <strain evidence="4">TAC 125</strain>
    </source>
</reference>
<dbReference type="AlphaFoldDB" id="Q3IGJ9"/>
<gene>
    <name evidence="3" type="ordered locus">PSHAa1537</name>
</gene>
<evidence type="ECO:0000313" key="4">
    <source>
        <dbReference type="Proteomes" id="UP000006843"/>
    </source>
</evidence>
<keyword evidence="1" id="KW-0175">Coiled coil</keyword>
<dbReference type="Pfam" id="PF01381">
    <property type="entry name" value="HTH_3"/>
    <property type="match status" value="1"/>
</dbReference>
<accession>Q3IGJ9</accession>
<sequence length="115" mass="12752">MQLTPFGKAVRKARIDIGCTLITMARELNISAAYLSSLEIGKKKISRKRVEQINQYFLVNELPIHNLKSLADLSNNTISLQGLSEEHKALLAQLANLKLNKQQIQQILATPALSG</sequence>
<dbReference type="HOGENOM" id="CLU_144164_1_0_6"/>